<evidence type="ECO:0000313" key="1">
    <source>
        <dbReference type="EMBL" id="MBW63063.1"/>
    </source>
</evidence>
<organism evidence="1">
    <name type="scientific">Anopheles marajoara</name>
    <dbReference type="NCBI Taxonomy" id="58244"/>
    <lineage>
        <taxon>Eukaryota</taxon>
        <taxon>Metazoa</taxon>
        <taxon>Ecdysozoa</taxon>
        <taxon>Arthropoda</taxon>
        <taxon>Hexapoda</taxon>
        <taxon>Insecta</taxon>
        <taxon>Pterygota</taxon>
        <taxon>Neoptera</taxon>
        <taxon>Endopterygota</taxon>
        <taxon>Diptera</taxon>
        <taxon>Nematocera</taxon>
        <taxon>Culicoidea</taxon>
        <taxon>Culicidae</taxon>
        <taxon>Anophelinae</taxon>
        <taxon>Anopheles</taxon>
    </lineage>
</organism>
<proteinExistence type="predicted"/>
<dbReference type="EMBL" id="GGFJ01013922">
    <property type="protein sequence ID" value="MBW63063.1"/>
    <property type="molecule type" value="Transcribed_RNA"/>
</dbReference>
<reference evidence="1" key="1">
    <citation type="submission" date="2018-01" db="EMBL/GenBank/DDBJ databases">
        <title>An insight into the sialome of Amazonian anophelines.</title>
        <authorList>
            <person name="Ribeiro J.M."/>
            <person name="Scarpassa V."/>
            <person name="Calvo E."/>
        </authorList>
    </citation>
    <scope>NUCLEOTIDE SEQUENCE</scope>
    <source>
        <tissue evidence="1">Salivary glands</tissue>
    </source>
</reference>
<protein>
    <submittedName>
        <fullName evidence="1">Putative secreted protein</fullName>
    </submittedName>
</protein>
<accession>A0A2M4CCJ3</accession>
<name>A0A2M4CCJ3_9DIPT</name>
<dbReference type="AlphaFoldDB" id="A0A2M4CCJ3"/>
<sequence length="76" mass="8477">MIFGWLPFIAFHHYGSGALDVHLSRVYDDSWLSWVGHPGFACSHSLDYGTIYAPFSSAVRLACIWCRTNASRAPGE</sequence>